<evidence type="ECO:0000313" key="2">
    <source>
        <dbReference type="EMBL" id="TDA21919.1"/>
    </source>
</evidence>
<dbReference type="PROSITE" id="PS50943">
    <property type="entry name" value="HTH_CROC1"/>
    <property type="match status" value="1"/>
</dbReference>
<protein>
    <submittedName>
        <fullName evidence="2">XRE family transcriptional regulator</fullName>
    </submittedName>
</protein>
<name>A0A4R4FGD8_9FIRM</name>
<dbReference type="GO" id="GO:0003677">
    <property type="term" value="F:DNA binding"/>
    <property type="evidence" value="ECO:0007669"/>
    <property type="project" value="InterPro"/>
</dbReference>
<dbReference type="AlphaFoldDB" id="A0A4R4FGD8"/>
<dbReference type="InterPro" id="IPR010982">
    <property type="entry name" value="Lambda_DNA-bd_dom_sf"/>
</dbReference>
<dbReference type="SUPFAM" id="SSF47413">
    <property type="entry name" value="lambda repressor-like DNA-binding domains"/>
    <property type="match status" value="1"/>
</dbReference>
<dbReference type="Proteomes" id="UP000295710">
    <property type="component" value="Unassembled WGS sequence"/>
</dbReference>
<comment type="caution">
    <text evidence="2">The sequence shown here is derived from an EMBL/GenBank/DDBJ whole genome shotgun (WGS) entry which is preliminary data.</text>
</comment>
<dbReference type="Gene3D" id="1.10.260.40">
    <property type="entry name" value="lambda repressor-like DNA-binding domains"/>
    <property type="match status" value="1"/>
</dbReference>
<proteinExistence type="predicted"/>
<evidence type="ECO:0000313" key="3">
    <source>
        <dbReference type="Proteomes" id="UP000295710"/>
    </source>
</evidence>
<gene>
    <name evidence="2" type="ORF">E1963_09155</name>
</gene>
<dbReference type="CDD" id="cd00093">
    <property type="entry name" value="HTH_XRE"/>
    <property type="match status" value="1"/>
</dbReference>
<accession>A0A4R4FGD8</accession>
<keyword evidence="3" id="KW-1185">Reference proteome</keyword>
<reference evidence="2 3" key="1">
    <citation type="journal article" date="2016" name="Nat. Microbiol.">
        <title>The Mouse Intestinal Bacterial Collection (miBC) provides host-specific insight into cultured diversity and functional potential of the gut microbiota.</title>
        <authorList>
            <person name="Lagkouvardos I."/>
            <person name="Pukall R."/>
            <person name="Abt B."/>
            <person name="Foesel B.U."/>
            <person name="Meier-Kolthoff J.P."/>
            <person name="Kumar N."/>
            <person name="Bresciani A."/>
            <person name="Martinez I."/>
            <person name="Just S."/>
            <person name="Ziegler C."/>
            <person name="Brugiroux S."/>
            <person name="Garzetti D."/>
            <person name="Wenning M."/>
            <person name="Bui T.P."/>
            <person name="Wang J."/>
            <person name="Hugenholtz F."/>
            <person name="Plugge C.M."/>
            <person name="Peterson D.A."/>
            <person name="Hornef M.W."/>
            <person name="Baines J.F."/>
            <person name="Smidt H."/>
            <person name="Walter J."/>
            <person name="Kristiansen K."/>
            <person name="Nielsen H.B."/>
            <person name="Haller D."/>
            <person name="Overmann J."/>
            <person name="Stecher B."/>
            <person name="Clavel T."/>
        </authorList>
    </citation>
    <scope>NUCLEOTIDE SEQUENCE [LARGE SCALE GENOMIC DNA]</scope>
    <source>
        <strain evidence="2 3">DSM 28560</strain>
    </source>
</reference>
<sequence length="63" mass="7410">MKENKIRKSRMEAGLTQQQMSDMLEIPIRTIKDWEAATHNPPKYVEKLIIEKLESIKEGKLNK</sequence>
<dbReference type="EMBL" id="SMMX01000006">
    <property type="protein sequence ID" value="TDA21919.1"/>
    <property type="molecule type" value="Genomic_DNA"/>
</dbReference>
<feature type="domain" description="HTH cro/C1-type" evidence="1">
    <location>
        <begin position="6"/>
        <end position="61"/>
    </location>
</feature>
<dbReference type="InterPro" id="IPR001387">
    <property type="entry name" value="Cro/C1-type_HTH"/>
</dbReference>
<evidence type="ECO:0000259" key="1">
    <source>
        <dbReference type="PROSITE" id="PS50943"/>
    </source>
</evidence>
<dbReference type="RefSeq" id="WP_132277322.1">
    <property type="nucleotide sequence ID" value="NZ_JAOBST010000013.1"/>
</dbReference>
<dbReference type="Pfam" id="PF01381">
    <property type="entry name" value="HTH_3"/>
    <property type="match status" value="1"/>
</dbReference>
<organism evidence="2 3">
    <name type="scientific">Extibacter muris</name>
    <dbReference type="NCBI Taxonomy" id="1796622"/>
    <lineage>
        <taxon>Bacteria</taxon>
        <taxon>Bacillati</taxon>
        <taxon>Bacillota</taxon>
        <taxon>Clostridia</taxon>
        <taxon>Lachnospirales</taxon>
        <taxon>Lachnospiraceae</taxon>
        <taxon>Extibacter</taxon>
    </lineage>
</organism>